<keyword evidence="2" id="KW-0472">Membrane</keyword>
<accession>A0A2X4U5X8</accession>
<reference evidence="3 4" key="1">
    <citation type="submission" date="2018-06" db="EMBL/GenBank/DDBJ databases">
        <authorList>
            <consortium name="Pathogen Informatics"/>
            <person name="Doyle S."/>
        </authorList>
    </citation>
    <scope>NUCLEOTIDE SEQUENCE [LARGE SCALE GENOMIC DNA]</scope>
    <source>
        <strain evidence="3 4">NCTC12151</strain>
    </source>
</reference>
<organism evidence="3 4">
    <name type="scientific">Leminorella richardii</name>
    <dbReference type="NCBI Taxonomy" id="158841"/>
    <lineage>
        <taxon>Bacteria</taxon>
        <taxon>Pseudomonadati</taxon>
        <taxon>Pseudomonadota</taxon>
        <taxon>Gammaproteobacteria</taxon>
        <taxon>Enterobacterales</taxon>
        <taxon>Budviciaceae</taxon>
        <taxon>Leminorella</taxon>
    </lineage>
</organism>
<dbReference type="AlphaFoldDB" id="A0A2X4U5X8"/>
<dbReference type="Pfam" id="PF11658">
    <property type="entry name" value="CBP_BcsG"/>
    <property type="match status" value="1"/>
</dbReference>
<evidence type="ECO:0000256" key="2">
    <source>
        <dbReference type="SAM" id="Phobius"/>
    </source>
</evidence>
<feature type="region of interest" description="Disordered" evidence="1">
    <location>
        <begin position="169"/>
        <end position="194"/>
    </location>
</feature>
<feature type="transmembrane region" description="Helical" evidence="2">
    <location>
        <begin position="37"/>
        <end position="62"/>
    </location>
</feature>
<dbReference type="KEGG" id="lri:NCTC12151_00163"/>
<dbReference type="EMBL" id="LS483470">
    <property type="protein sequence ID" value="SQI34401.1"/>
    <property type="molecule type" value="Genomic_DNA"/>
</dbReference>
<feature type="transmembrane region" description="Helical" evidence="2">
    <location>
        <begin position="117"/>
        <end position="136"/>
    </location>
</feature>
<evidence type="ECO:0000313" key="4">
    <source>
        <dbReference type="Proteomes" id="UP000249005"/>
    </source>
</evidence>
<dbReference type="Proteomes" id="UP000249005">
    <property type="component" value="Chromosome 1"/>
</dbReference>
<keyword evidence="2" id="KW-1133">Transmembrane helix</keyword>
<proteinExistence type="predicted"/>
<dbReference type="NCBIfam" id="TIGR03368">
    <property type="entry name" value="cellulose_yhjU"/>
    <property type="match status" value="1"/>
</dbReference>
<name>A0A2X4U5X8_9GAMM</name>
<sequence length="556" mass="61416">MMKSENMSPVPAPAEGGVWKNWQGLRGWNYYFLVKFALLWGGYLNFHPLANLVFAAAVLFPLPTGWLRTLRNVVAIPVGLGLFYHDTWLPGLDSIVTLRSQATDMSLSYMLEFLQRFINWSWIGAAFALWVGYLFASQWLRFTPFIVAALVWLNVITLDGPAVSLLPTASTTQTSTPTNGAASGTAQSSNGLDMSGPPTEQNLSAYYDAFVQQQKGLSTAFPTALPADAVPFDLLIINICSLSWSDMQASGLADHPLWKKMNLVFDDFNSATSYSGPAAIRLARASCGQPTHSALYSSAERQCYLFNNLEALGFKNDLVMDHSGKFGNYLQELREYAGIQAQPLPPGNVKPELVAFDGEPVYSDLGMLSAWLEARQKDSSPRTATFYNTIELHDGNRSTTTNKPVEYKQKLQDLFDDLDAFLDELDKSGRKIMVVIVPEHGAALVGDKMQVSGLRDIPSPSITHVPMGIRLIGEKAPSAGQPLHVSQPSSYLAVSELVNRTLDGKLFEAEQIDWQSLTKDLPQTPSVSETSNTVVMKYQDKYYIRLNGANWIPYPQ</sequence>
<evidence type="ECO:0000256" key="1">
    <source>
        <dbReference type="SAM" id="MobiDB-lite"/>
    </source>
</evidence>
<gene>
    <name evidence="3" type="ORF">NCTC12151_00163</name>
</gene>
<protein>
    <submittedName>
        <fullName evidence="3">Cellulose synthase operon protein YhjU</fullName>
    </submittedName>
</protein>
<keyword evidence="4" id="KW-1185">Reference proteome</keyword>
<feature type="compositionally biased region" description="Low complexity" evidence="1">
    <location>
        <begin position="169"/>
        <end position="178"/>
    </location>
</feature>
<evidence type="ECO:0000313" key="3">
    <source>
        <dbReference type="EMBL" id="SQI34401.1"/>
    </source>
</evidence>
<feature type="compositionally biased region" description="Polar residues" evidence="1">
    <location>
        <begin position="179"/>
        <end position="194"/>
    </location>
</feature>
<dbReference type="InterPro" id="IPR017744">
    <property type="entry name" value="BcsG"/>
</dbReference>
<keyword evidence="2" id="KW-0812">Transmembrane</keyword>